<feature type="compositionally biased region" description="Low complexity" evidence="1">
    <location>
        <begin position="122"/>
        <end position="135"/>
    </location>
</feature>
<evidence type="ECO:0000313" key="3">
    <source>
        <dbReference type="Proteomes" id="UP001189429"/>
    </source>
</evidence>
<protein>
    <submittedName>
        <fullName evidence="2">Uncharacterized protein</fullName>
    </submittedName>
</protein>
<keyword evidence="3" id="KW-1185">Reference proteome</keyword>
<name>A0ABN9RRC6_9DINO</name>
<organism evidence="2 3">
    <name type="scientific">Prorocentrum cordatum</name>
    <dbReference type="NCBI Taxonomy" id="2364126"/>
    <lineage>
        <taxon>Eukaryota</taxon>
        <taxon>Sar</taxon>
        <taxon>Alveolata</taxon>
        <taxon>Dinophyceae</taxon>
        <taxon>Prorocentrales</taxon>
        <taxon>Prorocentraceae</taxon>
        <taxon>Prorocentrum</taxon>
    </lineage>
</organism>
<comment type="caution">
    <text evidence="2">The sequence shown here is derived from an EMBL/GenBank/DDBJ whole genome shotgun (WGS) entry which is preliminary data.</text>
</comment>
<feature type="compositionally biased region" description="Basic residues" evidence="1">
    <location>
        <begin position="102"/>
        <end position="114"/>
    </location>
</feature>
<evidence type="ECO:0000313" key="2">
    <source>
        <dbReference type="EMBL" id="CAK0821808.1"/>
    </source>
</evidence>
<dbReference type="EMBL" id="CAUYUJ010007735">
    <property type="protein sequence ID" value="CAK0821808.1"/>
    <property type="molecule type" value="Genomic_DNA"/>
</dbReference>
<proteinExistence type="predicted"/>
<feature type="region of interest" description="Disordered" evidence="1">
    <location>
        <begin position="82"/>
        <end position="146"/>
    </location>
</feature>
<sequence>MDPTWMYSLHGHGWPFEPLVVHRIVRAVCCSSAAEVITLDEESREAATMLASKSCNDAGIQSSAGRAAELCRVDRAAEVYVSRGLPEQEGPERRGRPESLRRGRAFARRWRRAHRGGEHTPSRAAARLRGASSAEGRARKPRVQIR</sequence>
<feature type="compositionally biased region" description="Basic and acidic residues" evidence="1">
    <location>
        <begin position="90"/>
        <end position="101"/>
    </location>
</feature>
<dbReference type="Proteomes" id="UP001189429">
    <property type="component" value="Unassembled WGS sequence"/>
</dbReference>
<reference evidence="2" key="1">
    <citation type="submission" date="2023-10" db="EMBL/GenBank/DDBJ databases">
        <authorList>
            <person name="Chen Y."/>
            <person name="Shah S."/>
            <person name="Dougan E. K."/>
            <person name="Thang M."/>
            <person name="Chan C."/>
        </authorList>
    </citation>
    <scope>NUCLEOTIDE SEQUENCE [LARGE SCALE GENOMIC DNA]</scope>
</reference>
<accession>A0ABN9RRC6</accession>
<gene>
    <name evidence="2" type="ORF">PCOR1329_LOCUS22971</name>
</gene>
<evidence type="ECO:0000256" key="1">
    <source>
        <dbReference type="SAM" id="MobiDB-lite"/>
    </source>
</evidence>